<dbReference type="EMBL" id="FNAN01000014">
    <property type="protein sequence ID" value="SDF96703.1"/>
    <property type="molecule type" value="Genomic_DNA"/>
</dbReference>
<dbReference type="OrthoDB" id="978691at2"/>
<evidence type="ECO:0000313" key="2">
    <source>
        <dbReference type="Proteomes" id="UP000198748"/>
    </source>
</evidence>
<evidence type="ECO:0008006" key="3">
    <source>
        <dbReference type="Google" id="ProtNLM"/>
    </source>
</evidence>
<organism evidence="1 2">
    <name type="scientific">Dyadobacter soli</name>
    <dbReference type="NCBI Taxonomy" id="659014"/>
    <lineage>
        <taxon>Bacteria</taxon>
        <taxon>Pseudomonadati</taxon>
        <taxon>Bacteroidota</taxon>
        <taxon>Cytophagia</taxon>
        <taxon>Cytophagales</taxon>
        <taxon>Spirosomataceae</taxon>
        <taxon>Dyadobacter</taxon>
    </lineage>
</organism>
<reference evidence="2" key="1">
    <citation type="submission" date="2016-10" db="EMBL/GenBank/DDBJ databases">
        <authorList>
            <person name="Varghese N."/>
            <person name="Submissions S."/>
        </authorList>
    </citation>
    <scope>NUCLEOTIDE SEQUENCE [LARGE SCALE GENOMIC DNA]</scope>
    <source>
        <strain evidence="2">DSM 25329</strain>
    </source>
</reference>
<keyword evidence="2" id="KW-1185">Reference proteome</keyword>
<gene>
    <name evidence="1" type="ORF">SAMN04487996_11418</name>
</gene>
<dbReference type="AlphaFoldDB" id="A0A1G7QDU0"/>
<evidence type="ECO:0000313" key="1">
    <source>
        <dbReference type="EMBL" id="SDF96703.1"/>
    </source>
</evidence>
<proteinExistence type="predicted"/>
<dbReference type="RefSeq" id="WP_090154763.1">
    <property type="nucleotide sequence ID" value="NZ_FNAN01000014.1"/>
</dbReference>
<name>A0A1G7QDU0_9BACT</name>
<dbReference type="Proteomes" id="UP000198748">
    <property type="component" value="Unassembled WGS sequence"/>
</dbReference>
<accession>A0A1G7QDU0</accession>
<sequence length="166" mass="19030">MYIPFSDIDFQSRVWVYQANRELTPTETGIITETLKASLDTWEAHGKPLTASGKIFEHRFVVIAVDERDELPSGCSIDKSVHWLQEIGQRMNIDFFDRSLAYLDDNGHVQTIPVPKIKQAIIQETIQPTTTIFDNQVATKAQWMNGWKTPASHSWLGRYFSEQTSL</sequence>
<protein>
    <recommendedName>
        <fullName evidence="3">ABC transporter ATPase</fullName>
    </recommendedName>
</protein>
<dbReference type="STRING" id="659014.SAMN04487996_11418"/>